<comment type="subcellular location">
    <subcellularLocation>
        <location evidence="1">Mitochondrion</location>
    </subcellularLocation>
</comment>
<dbReference type="PANTHER" id="PTHR11545">
    <property type="entry name" value="RIBOSOMAL PROTEIN L13"/>
    <property type="match status" value="1"/>
</dbReference>
<name>A0A7G3ZB13_9SACH</name>
<protein>
    <recommendedName>
        <fullName evidence="7">Large ribosomal subunit protein uL13m</fullName>
    </recommendedName>
</protein>
<keyword evidence="3 8" id="KW-0689">Ribosomal protein</keyword>
<dbReference type="Gene3D" id="3.90.1180.10">
    <property type="entry name" value="Ribosomal protein L13"/>
    <property type="match status" value="1"/>
</dbReference>
<dbReference type="FunFam" id="3.90.1180.10:FF:000007">
    <property type="entry name" value="50S ribosomal protein L13"/>
    <property type="match status" value="1"/>
</dbReference>
<evidence type="ECO:0000313" key="10">
    <source>
        <dbReference type="Proteomes" id="UP000515788"/>
    </source>
</evidence>
<gene>
    <name evidence="9" type="ORF">HG536_0A05140</name>
</gene>
<dbReference type="HAMAP" id="MF_01366">
    <property type="entry name" value="Ribosomal_uL13"/>
    <property type="match status" value="1"/>
</dbReference>
<dbReference type="EMBL" id="CP059246">
    <property type="protein sequence ID" value="QLL30699.1"/>
    <property type="molecule type" value="Genomic_DNA"/>
</dbReference>
<keyword evidence="5 8" id="KW-0687">Ribonucleoprotein</keyword>
<dbReference type="PROSITE" id="PS00783">
    <property type="entry name" value="RIBOSOMAL_L13"/>
    <property type="match status" value="1"/>
</dbReference>
<organism evidence="9 10">
    <name type="scientific">Torulaspora globosa</name>
    <dbReference type="NCBI Taxonomy" id="48254"/>
    <lineage>
        <taxon>Eukaryota</taxon>
        <taxon>Fungi</taxon>
        <taxon>Dikarya</taxon>
        <taxon>Ascomycota</taxon>
        <taxon>Saccharomycotina</taxon>
        <taxon>Saccharomycetes</taxon>
        <taxon>Saccharomycetales</taxon>
        <taxon>Saccharomycetaceae</taxon>
        <taxon>Torulaspora</taxon>
    </lineage>
</organism>
<comment type="similarity">
    <text evidence="2 8">Belongs to the universal ribosomal protein uL13 family.</text>
</comment>
<evidence type="ECO:0000256" key="6">
    <source>
        <dbReference type="ARBA" id="ARBA00037226"/>
    </source>
</evidence>
<evidence type="ECO:0000313" key="9">
    <source>
        <dbReference type="EMBL" id="QLL30699.1"/>
    </source>
</evidence>
<evidence type="ECO:0000256" key="8">
    <source>
        <dbReference type="RuleBase" id="RU003877"/>
    </source>
</evidence>
<evidence type="ECO:0000256" key="2">
    <source>
        <dbReference type="ARBA" id="ARBA00006227"/>
    </source>
</evidence>
<sequence>MSQKVGHTSLAFARLWHHVDLARDKRTLGRLASAIAITLIGKHKPVYHQSQDCGDYVVVTNCQSLRVTGKKFEQKKYWSHSTKPGHLKLTPMEKVVADKGFGEVLKRAVSGMLPKNKLRKPRLERLKVFDGADHPYKQNITAFAYEQPYVQAKLDKVRVDGKSE</sequence>
<keyword evidence="10" id="KW-1185">Reference proteome</keyword>
<evidence type="ECO:0000256" key="4">
    <source>
        <dbReference type="ARBA" id="ARBA00023128"/>
    </source>
</evidence>
<dbReference type="InterPro" id="IPR005823">
    <property type="entry name" value="Ribosomal_uL13_bac-type"/>
</dbReference>
<evidence type="ECO:0000256" key="1">
    <source>
        <dbReference type="ARBA" id="ARBA00004173"/>
    </source>
</evidence>
<dbReference type="NCBIfam" id="TIGR01066">
    <property type="entry name" value="rplM_bact"/>
    <property type="match status" value="1"/>
</dbReference>
<dbReference type="InterPro" id="IPR036899">
    <property type="entry name" value="Ribosomal_uL13_sf"/>
</dbReference>
<comment type="function">
    <text evidence="6">Component of the mitochondrial ribosome (mitoribosome), a dedicated translation machinery responsible for the synthesis of mitochondrial genome-encoded proteins, including at least some of the essential transmembrane subunits of the mitochondrial respiratory chain. The mitoribosomes are attached to the mitochondrial inner membrane and translation products are cotranslationally integrated into the membrane.</text>
</comment>
<dbReference type="PANTHER" id="PTHR11545:SF2">
    <property type="entry name" value="LARGE RIBOSOMAL SUBUNIT PROTEIN UL13M"/>
    <property type="match status" value="1"/>
</dbReference>
<dbReference type="RefSeq" id="XP_037137374.1">
    <property type="nucleotide sequence ID" value="XM_037281479.1"/>
</dbReference>
<evidence type="ECO:0000256" key="7">
    <source>
        <dbReference type="ARBA" id="ARBA00068950"/>
    </source>
</evidence>
<dbReference type="GO" id="GO:0003729">
    <property type="term" value="F:mRNA binding"/>
    <property type="evidence" value="ECO:0007669"/>
    <property type="project" value="TreeGrafter"/>
</dbReference>
<dbReference type="OrthoDB" id="274622at2759"/>
<dbReference type="CDD" id="cd00392">
    <property type="entry name" value="Ribosomal_L13"/>
    <property type="match status" value="1"/>
</dbReference>
<keyword evidence="4" id="KW-0496">Mitochondrion</keyword>
<dbReference type="GO" id="GO:0005762">
    <property type="term" value="C:mitochondrial large ribosomal subunit"/>
    <property type="evidence" value="ECO:0007669"/>
    <property type="project" value="TreeGrafter"/>
</dbReference>
<dbReference type="GeneID" id="59323796"/>
<dbReference type="GO" id="GO:0017148">
    <property type="term" value="P:negative regulation of translation"/>
    <property type="evidence" value="ECO:0007669"/>
    <property type="project" value="TreeGrafter"/>
</dbReference>
<evidence type="ECO:0000256" key="5">
    <source>
        <dbReference type="ARBA" id="ARBA00023274"/>
    </source>
</evidence>
<evidence type="ECO:0000256" key="3">
    <source>
        <dbReference type="ARBA" id="ARBA00022980"/>
    </source>
</evidence>
<dbReference type="InterPro" id="IPR005822">
    <property type="entry name" value="Ribosomal_uL13"/>
</dbReference>
<reference evidence="9 10" key="1">
    <citation type="submission" date="2020-06" db="EMBL/GenBank/DDBJ databases">
        <title>The yeast mating-type switching endonuclease HO is a domesticated member of an unorthodox homing genetic element family.</title>
        <authorList>
            <person name="Coughlan A.Y."/>
            <person name="Lombardi L."/>
            <person name="Braun-Galleani S."/>
            <person name="Martos A.R."/>
            <person name="Galeote V."/>
            <person name="Bigey F."/>
            <person name="Dequin S."/>
            <person name="Byrne K.P."/>
            <person name="Wolfe K.H."/>
        </authorList>
    </citation>
    <scope>NUCLEOTIDE SEQUENCE [LARGE SCALE GENOMIC DNA]</scope>
    <source>
        <strain evidence="9 10">CBS764</strain>
    </source>
</reference>
<dbReference type="PIRSF" id="PIRSF002181">
    <property type="entry name" value="Ribosomal_L13"/>
    <property type="match status" value="1"/>
</dbReference>
<proteinExistence type="inferred from homology"/>
<dbReference type="InterPro" id="IPR023563">
    <property type="entry name" value="Ribosomal_uL13_CS"/>
</dbReference>
<dbReference type="Pfam" id="PF00572">
    <property type="entry name" value="Ribosomal_L13"/>
    <property type="match status" value="1"/>
</dbReference>
<dbReference type="GO" id="GO:0003735">
    <property type="term" value="F:structural constituent of ribosome"/>
    <property type="evidence" value="ECO:0007669"/>
    <property type="project" value="InterPro"/>
</dbReference>
<dbReference type="KEGG" id="tgb:HG536_0A05140"/>
<dbReference type="GO" id="GO:0006412">
    <property type="term" value="P:translation"/>
    <property type="evidence" value="ECO:0007669"/>
    <property type="project" value="InterPro"/>
</dbReference>
<dbReference type="SUPFAM" id="SSF52161">
    <property type="entry name" value="Ribosomal protein L13"/>
    <property type="match status" value="1"/>
</dbReference>
<dbReference type="AlphaFoldDB" id="A0A7G3ZB13"/>
<dbReference type="Proteomes" id="UP000515788">
    <property type="component" value="Chromosome 1"/>
</dbReference>
<accession>A0A7G3ZB13</accession>